<dbReference type="GO" id="GO:0004869">
    <property type="term" value="F:cysteine-type endopeptidase inhibitor activity"/>
    <property type="evidence" value="ECO:0007669"/>
    <property type="project" value="UniProtKB-KW"/>
</dbReference>
<evidence type="ECO:0000256" key="2">
    <source>
        <dbReference type="ARBA" id="ARBA00022704"/>
    </source>
</evidence>
<keyword evidence="1" id="KW-0646">Protease inhibitor</keyword>
<proteinExistence type="predicted"/>
<evidence type="ECO:0000259" key="3">
    <source>
        <dbReference type="Pfam" id="PF09394"/>
    </source>
</evidence>
<evidence type="ECO:0000256" key="1">
    <source>
        <dbReference type="ARBA" id="ARBA00022690"/>
    </source>
</evidence>
<keyword evidence="5" id="KW-1185">Reference proteome</keyword>
<dbReference type="PANTHER" id="PTHR36530:SF1">
    <property type="entry name" value="AMOEBIASIN-1"/>
    <property type="match status" value="1"/>
</dbReference>
<protein>
    <submittedName>
        <fullName evidence="4">Predicted secreted protein</fullName>
    </submittedName>
</protein>
<sequence>MNILKQLATIVVCSGLMVGCVQIPKHEQTQVKQSFHLGEACPANLSVAIGEKIGFSAPENATTGYQWQLKNPLNNLSASSHYVADTKDQATVGSGGIRHFEFVAKKAGTETIQLEYVRAWEKDKPAESWQCQVNIK</sequence>
<dbReference type="InterPro" id="IPR036331">
    <property type="entry name" value="Chagasin-like_sf"/>
</dbReference>
<organism evidence="4 5">
    <name type="scientific">Acinetobacter puyangensis</name>
    <dbReference type="NCBI Taxonomy" id="1096779"/>
    <lineage>
        <taxon>Bacteria</taxon>
        <taxon>Pseudomonadati</taxon>
        <taxon>Pseudomonadota</taxon>
        <taxon>Gammaproteobacteria</taxon>
        <taxon>Moraxellales</taxon>
        <taxon>Moraxellaceae</taxon>
        <taxon>Acinetobacter</taxon>
    </lineage>
</organism>
<dbReference type="PANTHER" id="PTHR36530">
    <property type="entry name" value="INHIBITOR OF CYSTEINE PEPTIDASE"/>
    <property type="match status" value="1"/>
</dbReference>
<dbReference type="RefSeq" id="WP_097077508.1">
    <property type="nucleotide sequence ID" value="NZ_BAABHT010000020.1"/>
</dbReference>
<dbReference type="Gene3D" id="2.60.40.2020">
    <property type="match status" value="1"/>
</dbReference>
<dbReference type="Pfam" id="PF09394">
    <property type="entry name" value="Inhibitor_I42"/>
    <property type="match status" value="1"/>
</dbReference>
<name>A0A240E4I9_9GAMM</name>
<feature type="domain" description="Proteinase inhibitor I42 chagasin" evidence="3">
    <location>
        <begin position="47"/>
        <end position="133"/>
    </location>
</feature>
<dbReference type="InterPro" id="IPR018990">
    <property type="entry name" value="Prot_inh_I42_chagasin"/>
</dbReference>
<dbReference type="OrthoDB" id="670336at2"/>
<reference evidence="5" key="1">
    <citation type="submission" date="2016-09" db="EMBL/GenBank/DDBJ databases">
        <authorList>
            <person name="Varghese N."/>
            <person name="Submissions S."/>
        </authorList>
    </citation>
    <scope>NUCLEOTIDE SEQUENCE [LARGE SCALE GENOMIC DNA]</scope>
    <source>
        <strain evidence="5">ANC 4466</strain>
    </source>
</reference>
<evidence type="ECO:0000313" key="4">
    <source>
        <dbReference type="EMBL" id="SNX43183.1"/>
    </source>
</evidence>
<dbReference type="EMBL" id="OANT01000001">
    <property type="protein sequence ID" value="SNX43183.1"/>
    <property type="molecule type" value="Genomic_DNA"/>
</dbReference>
<dbReference type="SUPFAM" id="SSF141066">
    <property type="entry name" value="ICP-like"/>
    <property type="match status" value="1"/>
</dbReference>
<evidence type="ECO:0000313" key="5">
    <source>
        <dbReference type="Proteomes" id="UP000219042"/>
    </source>
</evidence>
<keyword evidence="2" id="KW-0789">Thiol protease inhibitor</keyword>
<dbReference type="AlphaFoldDB" id="A0A240E4I9"/>
<dbReference type="PROSITE" id="PS51257">
    <property type="entry name" value="PROKAR_LIPOPROTEIN"/>
    <property type="match status" value="1"/>
</dbReference>
<accession>A0A240E4I9</accession>
<dbReference type="InterPro" id="IPR052781">
    <property type="entry name" value="Cys_protease_inhibitor_I42"/>
</dbReference>
<dbReference type="Proteomes" id="UP000219042">
    <property type="component" value="Unassembled WGS sequence"/>
</dbReference>
<gene>
    <name evidence="4" type="ORF">SAMN05421731_101218</name>
</gene>